<comment type="caution">
    <text evidence="17">The sequence shown here is derived from an EMBL/GenBank/DDBJ whole genome shotgun (WGS) entry which is preliminary data.</text>
</comment>
<dbReference type="Gene3D" id="3.40.1110.10">
    <property type="entry name" value="Calcium-transporting ATPase, cytoplasmic domain N"/>
    <property type="match status" value="1"/>
</dbReference>
<dbReference type="InterPro" id="IPR023299">
    <property type="entry name" value="ATPase_P-typ_cyto_dom_N"/>
</dbReference>
<keyword evidence="11" id="KW-1278">Translocase</keyword>
<evidence type="ECO:0000256" key="3">
    <source>
        <dbReference type="ARBA" id="ARBA00022448"/>
    </source>
</evidence>
<evidence type="ECO:0000256" key="12">
    <source>
        <dbReference type="ARBA" id="ARBA00022989"/>
    </source>
</evidence>
<dbReference type="Gene3D" id="3.40.50.1000">
    <property type="entry name" value="HAD superfamily/HAD-like"/>
    <property type="match status" value="1"/>
</dbReference>
<feature type="transmembrane region" description="Helical" evidence="15">
    <location>
        <begin position="203"/>
        <end position="225"/>
    </location>
</feature>
<evidence type="ECO:0000256" key="7">
    <source>
        <dbReference type="ARBA" id="ARBA00022723"/>
    </source>
</evidence>
<evidence type="ECO:0000256" key="13">
    <source>
        <dbReference type="ARBA" id="ARBA00023065"/>
    </source>
</evidence>
<dbReference type="PANTHER" id="PTHR43520:SF5">
    <property type="entry name" value="CATION-TRANSPORTING P-TYPE ATPASE-RELATED"/>
    <property type="match status" value="1"/>
</dbReference>
<evidence type="ECO:0000256" key="9">
    <source>
        <dbReference type="ARBA" id="ARBA00022840"/>
    </source>
</evidence>
<protein>
    <submittedName>
        <fullName evidence="17">Heavy metal translocating P-type ATPase</fullName>
    </submittedName>
</protein>
<dbReference type="InterPro" id="IPR018303">
    <property type="entry name" value="ATPase_P-typ_P_site"/>
</dbReference>
<comment type="similarity">
    <text evidence="2 15">Belongs to the cation transport ATPase (P-type) (TC 3.A.3) family. Type IB subfamily.</text>
</comment>
<keyword evidence="12 15" id="KW-1133">Transmembrane helix</keyword>
<dbReference type="Pfam" id="PF00702">
    <property type="entry name" value="Hydrolase"/>
    <property type="match status" value="1"/>
</dbReference>
<dbReference type="InterPro" id="IPR036412">
    <property type="entry name" value="HAD-like_sf"/>
</dbReference>
<feature type="transmembrane region" description="Helical" evidence="15">
    <location>
        <begin position="770"/>
        <end position="789"/>
    </location>
</feature>
<dbReference type="InterPro" id="IPR021993">
    <property type="entry name" value="ATPase-cat-bd"/>
</dbReference>
<dbReference type="Gene3D" id="3.30.70.100">
    <property type="match status" value="1"/>
</dbReference>
<keyword evidence="14 15" id="KW-0472">Membrane</keyword>
<dbReference type="Pfam" id="PF00122">
    <property type="entry name" value="E1-E2_ATPase"/>
    <property type="match status" value="1"/>
</dbReference>
<evidence type="ECO:0000256" key="8">
    <source>
        <dbReference type="ARBA" id="ARBA00022741"/>
    </source>
</evidence>
<keyword evidence="7 15" id="KW-0479">Metal-binding</keyword>
<dbReference type="NCBIfam" id="TIGR01525">
    <property type="entry name" value="ATPase-IB_hvy"/>
    <property type="match status" value="1"/>
</dbReference>
<evidence type="ECO:0000256" key="2">
    <source>
        <dbReference type="ARBA" id="ARBA00006024"/>
    </source>
</evidence>
<feature type="transmembrane region" description="Helical" evidence="15">
    <location>
        <begin position="795"/>
        <end position="816"/>
    </location>
</feature>
<dbReference type="Proteomes" id="UP000443582">
    <property type="component" value="Unassembled WGS sequence"/>
</dbReference>
<evidence type="ECO:0000256" key="5">
    <source>
        <dbReference type="ARBA" id="ARBA00022553"/>
    </source>
</evidence>
<dbReference type="SFLD" id="SFLDG00002">
    <property type="entry name" value="C1.7:_P-type_atpase_like"/>
    <property type="match status" value="1"/>
</dbReference>
<dbReference type="RefSeq" id="WP_115363160.1">
    <property type="nucleotide sequence ID" value="NZ_QDKL01000003.1"/>
</dbReference>
<evidence type="ECO:0000256" key="10">
    <source>
        <dbReference type="ARBA" id="ARBA00022842"/>
    </source>
</evidence>
<dbReference type="PRINTS" id="PR00119">
    <property type="entry name" value="CATATPASE"/>
</dbReference>
<organism evidence="17 18">
    <name type="scientific">Halobacteriovorax vibrionivorans</name>
    <dbReference type="NCBI Taxonomy" id="2152716"/>
    <lineage>
        <taxon>Bacteria</taxon>
        <taxon>Pseudomonadati</taxon>
        <taxon>Bdellovibrionota</taxon>
        <taxon>Bacteriovoracia</taxon>
        <taxon>Bacteriovoracales</taxon>
        <taxon>Halobacteriovoraceae</taxon>
        <taxon>Halobacteriovorax</taxon>
    </lineage>
</organism>
<evidence type="ECO:0000259" key="16">
    <source>
        <dbReference type="PROSITE" id="PS50846"/>
    </source>
</evidence>
<dbReference type="SUPFAM" id="SSF81653">
    <property type="entry name" value="Calcium ATPase, transduction domain A"/>
    <property type="match status" value="1"/>
</dbReference>
<feature type="transmembrane region" description="Helical" evidence="15">
    <location>
        <begin position="271"/>
        <end position="289"/>
    </location>
</feature>
<feature type="domain" description="HMA" evidence="16">
    <location>
        <begin position="118"/>
        <end position="185"/>
    </location>
</feature>
<reference evidence="18" key="1">
    <citation type="journal article" date="2019" name="Int. J. Syst. Evol. Microbiol.">
        <title>Halobacteriovorax valvorus sp. nov., a novel prokaryotic predator isolated from coastal seawater of China.</title>
        <authorList>
            <person name="Chen M.-X."/>
        </authorList>
    </citation>
    <scope>NUCLEOTIDE SEQUENCE [LARGE SCALE GENOMIC DNA]</scope>
    <source>
        <strain evidence="18">BL9</strain>
    </source>
</reference>
<evidence type="ECO:0000256" key="11">
    <source>
        <dbReference type="ARBA" id="ARBA00022967"/>
    </source>
</evidence>
<evidence type="ECO:0000313" key="18">
    <source>
        <dbReference type="Proteomes" id="UP000443582"/>
    </source>
</evidence>
<evidence type="ECO:0000256" key="4">
    <source>
        <dbReference type="ARBA" id="ARBA00022475"/>
    </source>
</evidence>
<dbReference type="SFLD" id="SFLDS00003">
    <property type="entry name" value="Haloacid_Dehalogenase"/>
    <property type="match status" value="1"/>
</dbReference>
<dbReference type="SUPFAM" id="SSF55008">
    <property type="entry name" value="HMA, heavy metal-associated domain"/>
    <property type="match status" value="1"/>
</dbReference>
<dbReference type="InterPro" id="IPR006121">
    <property type="entry name" value="HMA_dom"/>
</dbReference>
<feature type="transmembrane region" description="Helical" evidence="15">
    <location>
        <begin position="231"/>
        <end position="251"/>
    </location>
</feature>
<evidence type="ECO:0000256" key="14">
    <source>
        <dbReference type="ARBA" id="ARBA00023136"/>
    </source>
</evidence>
<keyword evidence="3" id="KW-0813">Transport</keyword>
<dbReference type="SUPFAM" id="SSF81665">
    <property type="entry name" value="Calcium ATPase, transmembrane domain M"/>
    <property type="match status" value="1"/>
</dbReference>
<feature type="transmembrane region" description="Helical" evidence="15">
    <location>
        <begin position="295"/>
        <end position="314"/>
    </location>
</feature>
<keyword evidence="13" id="KW-0406">Ion transport</keyword>
<gene>
    <name evidence="17" type="ORF">DAY19_13005</name>
</gene>
<dbReference type="Pfam" id="PF12156">
    <property type="entry name" value="ATPase-cat_bd"/>
    <property type="match status" value="1"/>
</dbReference>
<dbReference type="InterPro" id="IPR023214">
    <property type="entry name" value="HAD_sf"/>
</dbReference>
<evidence type="ECO:0000256" key="15">
    <source>
        <dbReference type="RuleBase" id="RU362081"/>
    </source>
</evidence>
<name>A0ABY0ID69_9BACT</name>
<feature type="transmembrane region" description="Helical" evidence="15">
    <location>
        <begin position="450"/>
        <end position="468"/>
    </location>
</feature>
<keyword evidence="5" id="KW-0597">Phosphoprotein</keyword>
<keyword evidence="4 15" id="KW-1003">Cell membrane</keyword>
<dbReference type="SFLD" id="SFLDF00027">
    <property type="entry name" value="p-type_atpase"/>
    <property type="match status" value="1"/>
</dbReference>
<dbReference type="InterPro" id="IPR001757">
    <property type="entry name" value="P_typ_ATPase"/>
</dbReference>
<dbReference type="InterPro" id="IPR008250">
    <property type="entry name" value="ATPase_P-typ_transduc_dom_A_sf"/>
</dbReference>
<dbReference type="SUPFAM" id="SSF56784">
    <property type="entry name" value="HAD-like"/>
    <property type="match status" value="1"/>
</dbReference>
<dbReference type="InterPro" id="IPR044492">
    <property type="entry name" value="P_typ_ATPase_HD_dom"/>
</dbReference>
<dbReference type="PROSITE" id="PS50846">
    <property type="entry name" value="HMA_2"/>
    <property type="match status" value="1"/>
</dbReference>
<dbReference type="PANTHER" id="PTHR43520">
    <property type="entry name" value="ATP7, ISOFORM B"/>
    <property type="match status" value="1"/>
</dbReference>
<proteinExistence type="inferred from homology"/>
<dbReference type="Gene3D" id="2.70.150.10">
    <property type="entry name" value="Calcium-transporting ATPase, cytoplasmic transduction domain A"/>
    <property type="match status" value="1"/>
</dbReference>
<dbReference type="PROSITE" id="PS00154">
    <property type="entry name" value="ATPASE_E1_E2"/>
    <property type="match status" value="1"/>
</dbReference>
<dbReference type="InterPro" id="IPR023298">
    <property type="entry name" value="ATPase_P-typ_TM_dom_sf"/>
</dbReference>
<evidence type="ECO:0000256" key="6">
    <source>
        <dbReference type="ARBA" id="ARBA00022692"/>
    </source>
</evidence>
<evidence type="ECO:0000313" key="17">
    <source>
        <dbReference type="EMBL" id="RZF20897.1"/>
    </source>
</evidence>
<dbReference type="InterPro" id="IPR027256">
    <property type="entry name" value="P-typ_ATPase_IB"/>
</dbReference>
<feature type="transmembrane region" description="Helical" evidence="15">
    <location>
        <begin position="480"/>
        <end position="500"/>
    </location>
</feature>
<evidence type="ECO:0000256" key="1">
    <source>
        <dbReference type="ARBA" id="ARBA00004651"/>
    </source>
</evidence>
<keyword evidence="9 15" id="KW-0067">ATP-binding</keyword>
<sequence>MDFERAQAQEHLVAAQDGICHHCGEPLDANNIITSESDGNESGKKHHFCCYGCMSVYGLLHSNNLQEFYQYQDVQKSKNPKLLQTTSKESYEKLSDKYQFMDKKEFLNDFITIDNDKLRVHFLIEGIHCLACVWLIERISKLLDFIDHGQVNIGNNVASFTIDTKKPYSIAKLAATLEGLGYLPHAYNPASNKSVKLSNRTEILRIGVAASAMMNIMIYAISNYAGATHEYARLFDGISLAFALPVIFFSAKPIFISSLSAIKLKSTSVDIPLAMAIAFGFILSTYNFLIGSGPVYFDSITTLVFLILLSRFAVKVLTQKSMSTKGISSLFYNTGVKLVKDGKEEQVYSSKIEVGDTIVVEEDERIIFDCKLLSEKGIILNTINTGESHPIVLNKGDKIKAGAICIGPSMSLEVEEIGLQTQLGKTLERIESNSIQKNPANLWAQKISKYFTIGIIFLSTIVLLQGLYTGNLTTSFEKILAILIVGCPCAFAIATPIVIATRINKLKSIGIYIKNESSLEELNNTKNLIFDKTGTLTKGDFAVNHFINKSQYSDNEILAIALGIERSIQHPIAIAIKKYAKSKLTKEEANQYQLIDVVNILGSGVSAIINKAQYEIKAITQQEKNLIGLFKDSTLLATFEVSDSVRAESIQVVNYLKEKDIDIHLSTGDHSDSAYDVATKLGINPKHIYIEQKPEEKLTLAAKLQNVTFIGDGDNDALAMVKANTSIAIGARADMAMRSCDIYVANDDLSPIQILFQVASNVRETLRRNIFFAVSYNIVGISLAMANIITPLYAAILMPLSSLTVLLSSTIPLIGFDKRILKIKGES</sequence>
<keyword evidence="6 15" id="KW-0812">Transmembrane</keyword>
<accession>A0ABY0ID69</accession>
<dbReference type="InterPro" id="IPR059000">
    <property type="entry name" value="ATPase_P-type_domA"/>
</dbReference>
<dbReference type="CDD" id="cd00371">
    <property type="entry name" value="HMA"/>
    <property type="match status" value="1"/>
</dbReference>
<keyword evidence="18" id="KW-1185">Reference proteome</keyword>
<dbReference type="EMBL" id="QDKL01000003">
    <property type="protein sequence ID" value="RZF20897.1"/>
    <property type="molecule type" value="Genomic_DNA"/>
</dbReference>
<dbReference type="NCBIfam" id="TIGR01494">
    <property type="entry name" value="ATPase_P-type"/>
    <property type="match status" value="1"/>
</dbReference>
<keyword evidence="10" id="KW-0460">Magnesium</keyword>
<keyword evidence="8 15" id="KW-0547">Nucleotide-binding</keyword>
<comment type="subcellular location">
    <subcellularLocation>
        <location evidence="1">Cell membrane</location>
        <topology evidence="1">Multi-pass membrane protein</topology>
    </subcellularLocation>
</comment>
<dbReference type="InterPro" id="IPR036163">
    <property type="entry name" value="HMA_dom_sf"/>
</dbReference>